<accession>A0A928V6Z4</accession>
<reference evidence="1" key="1">
    <citation type="submission" date="2018-07" db="EMBL/GenBank/DDBJ databases">
        <title>Genome assembly of strain Ka43.</title>
        <authorList>
            <person name="Kukolya J."/>
            <person name="Nagy I."/>
            <person name="Horvath B."/>
            <person name="Toth A."/>
        </authorList>
    </citation>
    <scope>NUCLEOTIDE SEQUENCE</scope>
    <source>
        <strain evidence="1">KB43</strain>
    </source>
</reference>
<evidence type="ECO:0000313" key="2">
    <source>
        <dbReference type="Proteomes" id="UP000652567"/>
    </source>
</evidence>
<proteinExistence type="predicted"/>
<organism evidence="1 2">
    <name type="scientific">Cellvibrio polysaccharolyticus</name>
    <dbReference type="NCBI Taxonomy" id="2082724"/>
    <lineage>
        <taxon>Bacteria</taxon>
        <taxon>Pseudomonadati</taxon>
        <taxon>Pseudomonadota</taxon>
        <taxon>Gammaproteobacteria</taxon>
        <taxon>Cellvibrionales</taxon>
        <taxon>Cellvibrionaceae</taxon>
        <taxon>Cellvibrio</taxon>
    </lineage>
</organism>
<sequence>MSTKKAFSPVAGLIASLRQDPNASALFKHLAASALIQFNAGLQTDTLPVNKTGKSMKVS</sequence>
<comment type="caution">
    <text evidence="1">The sequence shown here is derived from an EMBL/GenBank/DDBJ whole genome shotgun (WGS) entry which is preliminary data.</text>
</comment>
<protein>
    <submittedName>
        <fullName evidence="1">Uncharacterized protein</fullName>
    </submittedName>
</protein>
<dbReference type="EMBL" id="PRDL01000001">
    <property type="protein sequence ID" value="MBE8717812.1"/>
    <property type="molecule type" value="Genomic_DNA"/>
</dbReference>
<dbReference type="AlphaFoldDB" id="A0A928V6Z4"/>
<gene>
    <name evidence="1" type="ORF">C4F51_11515</name>
</gene>
<dbReference type="Proteomes" id="UP000652567">
    <property type="component" value="Unassembled WGS sequence"/>
</dbReference>
<evidence type="ECO:0000313" key="1">
    <source>
        <dbReference type="EMBL" id="MBE8717812.1"/>
    </source>
</evidence>
<keyword evidence="2" id="KW-1185">Reference proteome</keyword>
<name>A0A928V6Z4_9GAMM</name>